<feature type="domain" description="Dienelactone hydrolase" evidence="2">
    <location>
        <begin position="86"/>
        <end position="288"/>
    </location>
</feature>
<accession>A0A7K1S7U9</accession>
<evidence type="ECO:0000259" key="2">
    <source>
        <dbReference type="Pfam" id="PF01738"/>
    </source>
</evidence>
<dbReference type="Gene3D" id="3.40.50.1820">
    <property type="entry name" value="alpha/beta hydrolase"/>
    <property type="match status" value="1"/>
</dbReference>
<organism evidence="3 4">
    <name type="scientific">Spirosoma arboris</name>
    <dbReference type="NCBI Taxonomy" id="2682092"/>
    <lineage>
        <taxon>Bacteria</taxon>
        <taxon>Pseudomonadati</taxon>
        <taxon>Bacteroidota</taxon>
        <taxon>Cytophagia</taxon>
        <taxon>Cytophagales</taxon>
        <taxon>Cytophagaceae</taxon>
        <taxon>Spirosoma</taxon>
    </lineage>
</organism>
<protein>
    <submittedName>
        <fullName evidence="3">Dienelactone hydrolase family protein</fullName>
    </submittedName>
</protein>
<dbReference type="SUPFAM" id="SSF53474">
    <property type="entry name" value="alpha/beta-Hydrolases"/>
    <property type="match status" value="1"/>
</dbReference>
<proteinExistence type="predicted"/>
<feature type="signal peptide" evidence="1">
    <location>
        <begin position="1"/>
        <end position="19"/>
    </location>
</feature>
<gene>
    <name evidence="3" type="ORF">GO755_07560</name>
</gene>
<feature type="chain" id="PRO_5029554783" evidence="1">
    <location>
        <begin position="20"/>
        <end position="292"/>
    </location>
</feature>
<dbReference type="GO" id="GO:0016787">
    <property type="term" value="F:hydrolase activity"/>
    <property type="evidence" value="ECO:0007669"/>
    <property type="project" value="UniProtKB-KW"/>
</dbReference>
<dbReference type="InterPro" id="IPR051049">
    <property type="entry name" value="Dienelactone_hydrolase-like"/>
</dbReference>
<dbReference type="Proteomes" id="UP000436006">
    <property type="component" value="Unassembled WGS sequence"/>
</dbReference>
<name>A0A7K1S7U9_9BACT</name>
<dbReference type="Pfam" id="PF01738">
    <property type="entry name" value="DLH"/>
    <property type="match status" value="1"/>
</dbReference>
<comment type="caution">
    <text evidence="3">The sequence shown here is derived from an EMBL/GenBank/DDBJ whole genome shotgun (WGS) entry which is preliminary data.</text>
</comment>
<sequence length="292" mass="31859">MKIVFITGLSFFMSLFSYLSPKSVEPAETTIPLCHTPATDGVGNDMSAMAADPAFQRLHEAPLPFTYAGAGEMIKFSTPDGQSANGFLLKSKTPSNKWLLVYQEWWGLNDNIKQQSETFYNDLKDVNVLAVDMYDGKVATEPAEAGKLMQAANKERLTSIQKGAIAYAGPKAEFASVGWCFGGMLSLQSAMLEGKQAKGCIMYYGRPEQDVEKLKTLDTDVLGFFGSQDKGISPESVKTFEENMAKAGEKVTVKMYDAGHGFANPSNPVYNKEAAADAYKLALAYLKEKLKA</sequence>
<dbReference type="EMBL" id="WPIN01000002">
    <property type="protein sequence ID" value="MVM29884.1"/>
    <property type="molecule type" value="Genomic_DNA"/>
</dbReference>
<evidence type="ECO:0000256" key="1">
    <source>
        <dbReference type="SAM" id="SignalP"/>
    </source>
</evidence>
<keyword evidence="4" id="KW-1185">Reference proteome</keyword>
<evidence type="ECO:0000313" key="3">
    <source>
        <dbReference type="EMBL" id="MVM29884.1"/>
    </source>
</evidence>
<evidence type="ECO:0000313" key="4">
    <source>
        <dbReference type="Proteomes" id="UP000436006"/>
    </source>
</evidence>
<keyword evidence="3" id="KW-0378">Hydrolase</keyword>
<keyword evidence="1" id="KW-0732">Signal</keyword>
<dbReference type="InterPro" id="IPR002925">
    <property type="entry name" value="Dienelactn_hydro"/>
</dbReference>
<dbReference type="RefSeq" id="WP_157584104.1">
    <property type="nucleotide sequence ID" value="NZ_WPIN01000002.1"/>
</dbReference>
<dbReference type="InterPro" id="IPR029058">
    <property type="entry name" value="AB_hydrolase_fold"/>
</dbReference>
<dbReference type="AlphaFoldDB" id="A0A7K1S7U9"/>
<dbReference type="PANTHER" id="PTHR46623">
    <property type="entry name" value="CARBOXYMETHYLENEBUTENOLIDASE-RELATED"/>
    <property type="match status" value="1"/>
</dbReference>
<dbReference type="PANTHER" id="PTHR46623:SF6">
    <property type="entry name" value="ALPHA_BETA-HYDROLASES SUPERFAMILY PROTEIN"/>
    <property type="match status" value="1"/>
</dbReference>
<reference evidence="3 4" key="1">
    <citation type="submission" date="2019-12" db="EMBL/GenBank/DDBJ databases">
        <title>Spirosoma sp. HMF4905 genome sequencing and assembly.</title>
        <authorList>
            <person name="Kang H."/>
            <person name="Cha I."/>
            <person name="Kim H."/>
            <person name="Joh K."/>
        </authorList>
    </citation>
    <scope>NUCLEOTIDE SEQUENCE [LARGE SCALE GENOMIC DNA]</scope>
    <source>
        <strain evidence="3 4">HMF4905</strain>
    </source>
</reference>